<dbReference type="AlphaFoldDB" id="A0A5N0T9V3"/>
<proteinExistence type="predicted"/>
<keyword evidence="2" id="KW-1185">Reference proteome</keyword>
<dbReference type="InterPro" id="IPR029033">
    <property type="entry name" value="His_PPase_superfam"/>
</dbReference>
<dbReference type="EMBL" id="VYUY01000017">
    <property type="protein sequence ID" value="KAA9131720.1"/>
    <property type="molecule type" value="Genomic_DNA"/>
</dbReference>
<dbReference type="SMART" id="SM00855">
    <property type="entry name" value="PGAM"/>
    <property type="match status" value="1"/>
</dbReference>
<gene>
    <name evidence="1" type="ORF">F6B40_12270</name>
</gene>
<protein>
    <submittedName>
        <fullName evidence="1">Phosphohistidine phosphatase</fullName>
    </submittedName>
</protein>
<dbReference type="CDD" id="cd07067">
    <property type="entry name" value="HP_PGM_like"/>
    <property type="match status" value="1"/>
</dbReference>
<dbReference type="PANTHER" id="PTHR47623:SF1">
    <property type="entry name" value="OS09G0287300 PROTEIN"/>
    <property type="match status" value="1"/>
</dbReference>
<organism evidence="1 2">
    <name type="scientific">Microbacterium caowuchunii</name>
    <dbReference type="NCBI Taxonomy" id="2614638"/>
    <lineage>
        <taxon>Bacteria</taxon>
        <taxon>Bacillati</taxon>
        <taxon>Actinomycetota</taxon>
        <taxon>Actinomycetes</taxon>
        <taxon>Micrococcales</taxon>
        <taxon>Microbacteriaceae</taxon>
        <taxon>Microbacterium</taxon>
    </lineage>
</organism>
<dbReference type="InterPro" id="IPR013078">
    <property type="entry name" value="His_Pase_superF_clade-1"/>
</dbReference>
<reference evidence="2" key="1">
    <citation type="submission" date="2019-09" db="EMBL/GenBank/DDBJ databases">
        <title>Mumia zhuanghuii sp. nov. isolated from the intestinal contents of plateau pika (Ochotona curzoniae) in the Qinghai-Tibet plateau of China.</title>
        <authorList>
            <person name="Tian Z."/>
        </authorList>
    </citation>
    <scope>NUCLEOTIDE SEQUENCE [LARGE SCALE GENOMIC DNA]</scope>
    <source>
        <strain evidence="2">L-033</strain>
    </source>
</reference>
<dbReference type="SUPFAM" id="SSF53254">
    <property type="entry name" value="Phosphoglycerate mutase-like"/>
    <property type="match status" value="1"/>
</dbReference>
<accession>A0A5N0T9V3</accession>
<dbReference type="RefSeq" id="WP_150894476.1">
    <property type="nucleotide sequence ID" value="NZ_VYUY01000017.1"/>
</dbReference>
<sequence length="155" mass="16616">MTTLVIVRHAAAEGGRPGLADHERPLSERGRHDAPRMARRLAERGFRPGRILSSTAERARSTAAAFAAELGGRVELLPELYGADPETLLEVAATSDADEVLLVAHDPGVSALAYELSEEIGHLPTCAVATFTWDADDPDAMASTRPASWHLDVPR</sequence>
<dbReference type="Proteomes" id="UP000326838">
    <property type="component" value="Unassembled WGS sequence"/>
</dbReference>
<dbReference type="Gene3D" id="3.40.50.1240">
    <property type="entry name" value="Phosphoglycerate mutase-like"/>
    <property type="match status" value="1"/>
</dbReference>
<evidence type="ECO:0000313" key="1">
    <source>
        <dbReference type="EMBL" id="KAA9131720.1"/>
    </source>
</evidence>
<dbReference type="Pfam" id="PF00300">
    <property type="entry name" value="His_Phos_1"/>
    <property type="match status" value="1"/>
</dbReference>
<comment type="caution">
    <text evidence="1">The sequence shown here is derived from an EMBL/GenBank/DDBJ whole genome shotgun (WGS) entry which is preliminary data.</text>
</comment>
<name>A0A5N0T9V3_9MICO</name>
<dbReference type="PANTHER" id="PTHR47623">
    <property type="entry name" value="OS09G0287300 PROTEIN"/>
    <property type="match status" value="1"/>
</dbReference>
<evidence type="ECO:0000313" key="2">
    <source>
        <dbReference type="Proteomes" id="UP000326838"/>
    </source>
</evidence>